<evidence type="ECO:0000313" key="12">
    <source>
        <dbReference type="Proteomes" id="UP000053447"/>
    </source>
</evidence>
<accession>A0A0W4ZIV4</accession>
<dbReference type="GO" id="GO:0016020">
    <property type="term" value="C:membrane"/>
    <property type="evidence" value="ECO:0007669"/>
    <property type="project" value="UniProtKB-SubCell"/>
</dbReference>
<keyword evidence="12" id="KW-1185">Reference proteome</keyword>
<dbReference type="Proteomes" id="UP000053447">
    <property type="component" value="Unassembled WGS sequence"/>
</dbReference>
<comment type="caution">
    <text evidence="11">The sequence shown here is derived from an EMBL/GenBank/DDBJ whole genome shotgun (WGS) entry which is preliminary data.</text>
</comment>
<feature type="transmembrane region" description="Helical" evidence="9">
    <location>
        <begin position="75"/>
        <end position="94"/>
    </location>
</feature>
<keyword evidence="8" id="KW-0012">Acyltransferase</keyword>
<dbReference type="OrthoDB" id="272512at2759"/>
<evidence type="ECO:0000256" key="9">
    <source>
        <dbReference type="SAM" id="Phobius"/>
    </source>
</evidence>
<proteinExistence type="inferred from homology"/>
<gene>
    <name evidence="11" type="ORF">T551_02718</name>
</gene>
<dbReference type="GO" id="GO:0016746">
    <property type="term" value="F:acyltransferase activity"/>
    <property type="evidence" value="ECO:0007669"/>
    <property type="project" value="UniProtKB-KW"/>
</dbReference>
<evidence type="ECO:0000256" key="3">
    <source>
        <dbReference type="ARBA" id="ARBA00022679"/>
    </source>
</evidence>
<keyword evidence="3" id="KW-0808">Transferase</keyword>
<dbReference type="PANTHER" id="PTHR23063:SF60">
    <property type="entry name" value="LYSOPHOSPHATIDIC ACID:OLEOYL-COA ACYLTRANSFERASE 1"/>
    <property type="match status" value="1"/>
</dbReference>
<dbReference type="STRING" id="1408657.A0A0W4ZIV4"/>
<dbReference type="InterPro" id="IPR002123">
    <property type="entry name" value="Plipid/glycerol_acylTrfase"/>
</dbReference>
<comment type="subcellular location">
    <subcellularLocation>
        <location evidence="1">Membrane</location>
    </subcellularLocation>
</comment>
<evidence type="ECO:0000256" key="6">
    <source>
        <dbReference type="ARBA" id="ARBA00023098"/>
    </source>
</evidence>
<dbReference type="Pfam" id="PF01553">
    <property type="entry name" value="Acyltransferase"/>
    <property type="match status" value="1"/>
</dbReference>
<name>A0A0W4ZIV4_PNEJ7</name>
<reference evidence="12" key="1">
    <citation type="journal article" date="2016" name="Nat. Commun.">
        <title>Genome analysis of three Pneumocystis species reveals adaptation mechanisms to life exclusively in mammalian hosts.</title>
        <authorList>
            <person name="Ma L."/>
            <person name="Chen Z."/>
            <person name="Huang D.W."/>
            <person name="Kutty G."/>
            <person name="Ishihara M."/>
            <person name="Wang H."/>
            <person name="Abouelleil A."/>
            <person name="Bishop L."/>
            <person name="Davey E."/>
            <person name="Deng R."/>
            <person name="Deng X."/>
            <person name="Fan L."/>
            <person name="Fantoni G."/>
            <person name="Fitzgerald M."/>
            <person name="Gogineni E."/>
            <person name="Goldberg J.M."/>
            <person name="Handley G."/>
            <person name="Hu X."/>
            <person name="Huber C."/>
            <person name="Jiao X."/>
            <person name="Jones K."/>
            <person name="Levin J.Z."/>
            <person name="Liu Y."/>
            <person name="Macdonald P."/>
            <person name="Melnikov A."/>
            <person name="Raley C."/>
            <person name="Sassi M."/>
            <person name="Sherman B.T."/>
            <person name="Song X."/>
            <person name="Sykes S."/>
            <person name="Tran B."/>
            <person name="Walsh L."/>
            <person name="Xia Y."/>
            <person name="Yang J."/>
            <person name="Young S."/>
            <person name="Zeng Q."/>
            <person name="Zheng X."/>
            <person name="Stephens R."/>
            <person name="Nusbaum C."/>
            <person name="Birren B.W."/>
            <person name="Azadi P."/>
            <person name="Lempicki R.A."/>
            <person name="Cuomo C.A."/>
            <person name="Kovacs J.A."/>
        </authorList>
    </citation>
    <scope>NUCLEOTIDE SEQUENCE [LARGE SCALE GENOMIC DNA]</scope>
    <source>
        <strain evidence="12">RU7</strain>
    </source>
</reference>
<protein>
    <recommendedName>
        <fullName evidence="10">Phospholipid/glycerol acyltransferase domain-containing protein</fullName>
    </recommendedName>
</protein>
<dbReference type="eggNOG" id="KOG2898">
    <property type="taxonomic scope" value="Eukaryota"/>
</dbReference>
<dbReference type="PANTHER" id="PTHR23063">
    <property type="entry name" value="PHOSPHOLIPID ACYLTRANSFERASE"/>
    <property type="match status" value="1"/>
</dbReference>
<comment type="similarity">
    <text evidence="2">Belongs to the 1-acyl-sn-glycerol-3-phosphate acyltransferase family.</text>
</comment>
<dbReference type="GO" id="GO:0006629">
    <property type="term" value="P:lipid metabolic process"/>
    <property type="evidence" value="ECO:0007669"/>
    <property type="project" value="UniProtKB-KW"/>
</dbReference>
<dbReference type="VEuPathDB" id="FungiDB:T551_02718"/>
<evidence type="ECO:0000256" key="2">
    <source>
        <dbReference type="ARBA" id="ARBA00008655"/>
    </source>
</evidence>
<organism evidence="11 12">
    <name type="scientific">Pneumocystis jirovecii (strain RU7)</name>
    <name type="common">Human pneumocystis pneumonia agent</name>
    <dbReference type="NCBI Taxonomy" id="1408657"/>
    <lineage>
        <taxon>Eukaryota</taxon>
        <taxon>Fungi</taxon>
        <taxon>Dikarya</taxon>
        <taxon>Ascomycota</taxon>
        <taxon>Taphrinomycotina</taxon>
        <taxon>Pneumocystomycetes</taxon>
        <taxon>Pneumocystaceae</taxon>
        <taxon>Pneumocystis</taxon>
    </lineage>
</organism>
<dbReference type="EMBL" id="LFWA01000012">
    <property type="protein sequence ID" value="KTW28299.1"/>
    <property type="molecule type" value="Genomic_DNA"/>
</dbReference>
<keyword evidence="5 9" id="KW-1133">Transmembrane helix</keyword>
<feature type="transmembrane region" description="Helical" evidence="9">
    <location>
        <begin position="29"/>
        <end position="55"/>
    </location>
</feature>
<dbReference type="SUPFAM" id="SSF69593">
    <property type="entry name" value="Glycerol-3-phosphate (1)-acyltransferase"/>
    <property type="match status" value="1"/>
</dbReference>
<keyword evidence="7 9" id="KW-0472">Membrane</keyword>
<evidence type="ECO:0000256" key="7">
    <source>
        <dbReference type="ARBA" id="ARBA00023136"/>
    </source>
</evidence>
<evidence type="ECO:0000259" key="10">
    <source>
        <dbReference type="Pfam" id="PF01553"/>
    </source>
</evidence>
<feature type="domain" description="Phospholipid/glycerol acyltransferase" evidence="10">
    <location>
        <begin position="102"/>
        <end position="220"/>
    </location>
</feature>
<evidence type="ECO:0000313" key="11">
    <source>
        <dbReference type="EMBL" id="KTW28299.1"/>
    </source>
</evidence>
<keyword evidence="4 9" id="KW-0812">Transmembrane</keyword>
<sequence>MEKFTKWRDPGTGLAPFLQNPFEMPNQKFFFFIFGPILFLIRHLFIFILFITYFIFVHTLLSPVLQPIFPKTIHLIKKIFIGTVLVLCGIFPVYSQMYVHSSENTNIKPKPKDIIVSCCCSPLDILYLTFKYNPVFTISFSNTVLVEHVSGIKAMFYMLSTPKKPSYKNNTTLDNLSKLYPNRIISVFPEGTTSNGRGLLLFTQSLQSVAPQTRIFPLSIKYSHYLATPHPKSLFTFLFRLTFKLSHKIHIKISKTPIISSNYQEELDETVSISLSKLSKIPRVNLGVDEKIAFLEAWKTYKKY</sequence>
<evidence type="ECO:0000256" key="4">
    <source>
        <dbReference type="ARBA" id="ARBA00022692"/>
    </source>
</evidence>
<dbReference type="AlphaFoldDB" id="A0A0W4ZIV4"/>
<keyword evidence="6" id="KW-0443">Lipid metabolism</keyword>
<evidence type="ECO:0000256" key="5">
    <source>
        <dbReference type="ARBA" id="ARBA00022989"/>
    </source>
</evidence>
<dbReference type="GeneID" id="28941236"/>
<evidence type="ECO:0000256" key="8">
    <source>
        <dbReference type="ARBA" id="ARBA00023315"/>
    </source>
</evidence>
<dbReference type="RefSeq" id="XP_018228861.1">
    <property type="nucleotide sequence ID" value="XM_018374981.1"/>
</dbReference>
<evidence type="ECO:0000256" key="1">
    <source>
        <dbReference type="ARBA" id="ARBA00004370"/>
    </source>
</evidence>